<dbReference type="GO" id="GO:0030272">
    <property type="term" value="F:5-formyltetrahydrofolate cyclo-ligase activity"/>
    <property type="evidence" value="ECO:0007669"/>
    <property type="project" value="UniProtKB-EC"/>
</dbReference>
<evidence type="ECO:0000256" key="5">
    <source>
        <dbReference type="RuleBase" id="RU361279"/>
    </source>
</evidence>
<accession>K6W1F9</accession>
<name>K6W1F9_9ACTN</name>
<proteinExistence type="inferred from homology"/>
<dbReference type="PIRSF" id="PIRSF006806">
    <property type="entry name" value="FTHF_cligase"/>
    <property type="match status" value="1"/>
</dbReference>
<dbReference type="OrthoDB" id="3242798at2"/>
<dbReference type="SUPFAM" id="SSF100950">
    <property type="entry name" value="NagB/RpiA/CoA transferase-like"/>
    <property type="match status" value="1"/>
</dbReference>
<keyword evidence="6" id="KW-0436">Ligase</keyword>
<dbReference type="InterPro" id="IPR037171">
    <property type="entry name" value="NagB/RpiA_transferase-like"/>
</dbReference>
<dbReference type="GO" id="GO:0035999">
    <property type="term" value="P:tetrahydrofolate interconversion"/>
    <property type="evidence" value="ECO:0007669"/>
    <property type="project" value="TreeGrafter"/>
</dbReference>
<dbReference type="AlphaFoldDB" id="K6W1F9"/>
<dbReference type="GO" id="GO:0005524">
    <property type="term" value="F:ATP binding"/>
    <property type="evidence" value="ECO:0007669"/>
    <property type="project" value="UniProtKB-KW"/>
</dbReference>
<sequence length="209" mass="23105">MSTCEPRAKEAWRERLLLARAARSESDRRHDAERLRGAVSDLVRPGATVAAYMPMRAEPGDATLLDALRGNGVTVLLPMVREGRALSWGAYSGCSRMTSGPYGLREPDDRDGRPRGLRDADLVLVPALAIDRRGVRLGRGAGYYDRALSALRDREIPRVAVVHDDELLDELPSESHDVRMTHVITPLRGLLEIPVDTIPRFHVTVVSNP</sequence>
<evidence type="ECO:0000256" key="4">
    <source>
        <dbReference type="PIRSR" id="PIRSR006806-1"/>
    </source>
</evidence>
<dbReference type="InterPro" id="IPR002698">
    <property type="entry name" value="FTHF_cligase"/>
</dbReference>
<dbReference type="eggNOG" id="COG0212">
    <property type="taxonomic scope" value="Bacteria"/>
</dbReference>
<evidence type="ECO:0000256" key="3">
    <source>
        <dbReference type="ARBA" id="ARBA00022840"/>
    </source>
</evidence>
<gene>
    <name evidence="6" type="ORF">GORHZ_200_00410</name>
</gene>
<dbReference type="Proteomes" id="UP000008363">
    <property type="component" value="Unassembled WGS sequence"/>
</dbReference>
<reference evidence="6 7" key="1">
    <citation type="submission" date="2012-08" db="EMBL/GenBank/DDBJ databases">
        <title>Whole genome shotgun sequence of Gordonia rhizosphera NBRC 16068.</title>
        <authorList>
            <person name="Takarada H."/>
            <person name="Isaki S."/>
            <person name="Hosoyama A."/>
            <person name="Tsuchikane K."/>
            <person name="Katsumata H."/>
            <person name="Baba S."/>
            <person name="Ohji S."/>
            <person name="Yamazaki S."/>
            <person name="Fujita N."/>
        </authorList>
    </citation>
    <scope>NUCLEOTIDE SEQUENCE [LARGE SCALE GENOMIC DNA]</scope>
    <source>
        <strain evidence="6 7">NBRC 16068</strain>
    </source>
</reference>
<keyword evidence="7" id="KW-1185">Reference proteome</keyword>
<keyword evidence="5" id="KW-0479">Metal-binding</keyword>
<dbReference type="GO" id="GO:0009396">
    <property type="term" value="P:folic acid-containing compound biosynthetic process"/>
    <property type="evidence" value="ECO:0007669"/>
    <property type="project" value="TreeGrafter"/>
</dbReference>
<evidence type="ECO:0000256" key="2">
    <source>
        <dbReference type="ARBA" id="ARBA00022741"/>
    </source>
</evidence>
<comment type="catalytic activity">
    <reaction evidence="5">
        <text>(6S)-5-formyl-5,6,7,8-tetrahydrofolate + ATP = (6R)-5,10-methenyltetrahydrofolate + ADP + phosphate</text>
        <dbReference type="Rhea" id="RHEA:10488"/>
        <dbReference type="ChEBI" id="CHEBI:30616"/>
        <dbReference type="ChEBI" id="CHEBI:43474"/>
        <dbReference type="ChEBI" id="CHEBI:57455"/>
        <dbReference type="ChEBI" id="CHEBI:57457"/>
        <dbReference type="ChEBI" id="CHEBI:456216"/>
        <dbReference type="EC" id="6.3.3.2"/>
    </reaction>
</comment>
<evidence type="ECO:0000256" key="1">
    <source>
        <dbReference type="ARBA" id="ARBA00010638"/>
    </source>
</evidence>
<keyword evidence="5" id="KW-0460">Magnesium</keyword>
<comment type="cofactor">
    <cofactor evidence="5">
        <name>Mg(2+)</name>
        <dbReference type="ChEBI" id="CHEBI:18420"/>
    </cofactor>
</comment>
<feature type="binding site" evidence="4">
    <location>
        <position position="53"/>
    </location>
    <ligand>
        <name>substrate</name>
    </ligand>
</feature>
<dbReference type="RefSeq" id="WP_006337855.1">
    <property type="nucleotide sequence ID" value="NZ_BAHC01000200.1"/>
</dbReference>
<comment type="similarity">
    <text evidence="1 5">Belongs to the 5-formyltetrahydrofolate cyclo-ligase family.</text>
</comment>
<dbReference type="Pfam" id="PF01812">
    <property type="entry name" value="5-FTHF_cyc-lig"/>
    <property type="match status" value="1"/>
</dbReference>
<evidence type="ECO:0000313" key="6">
    <source>
        <dbReference type="EMBL" id="GAB93005.1"/>
    </source>
</evidence>
<protein>
    <recommendedName>
        <fullName evidence="5">5-formyltetrahydrofolate cyclo-ligase</fullName>
        <ecNumber evidence="5">6.3.3.2</ecNumber>
    </recommendedName>
</protein>
<dbReference type="InterPro" id="IPR024185">
    <property type="entry name" value="FTHF_cligase-like_sf"/>
</dbReference>
<dbReference type="GO" id="GO:0046872">
    <property type="term" value="F:metal ion binding"/>
    <property type="evidence" value="ECO:0007669"/>
    <property type="project" value="UniProtKB-KW"/>
</dbReference>
<feature type="binding site" evidence="4">
    <location>
        <begin position="136"/>
        <end position="144"/>
    </location>
    <ligand>
        <name>ATP</name>
        <dbReference type="ChEBI" id="CHEBI:30616"/>
    </ligand>
</feature>
<dbReference type="Gene3D" id="3.40.50.10420">
    <property type="entry name" value="NagB/RpiA/CoA transferase-like"/>
    <property type="match status" value="1"/>
</dbReference>
<comment type="caution">
    <text evidence="6">The sequence shown here is derived from an EMBL/GenBank/DDBJ whole genome shotgun (WGS) entry which is preliminary data.</text>
</comment>
<dbReference type="EMBL" id="BAHC01000200">
    <property type="protein sequence ID" value="GAB93005.1"/>
    <property type="molecule type" value="Genomic_DNA"/>
</dbReference>
<organism evidence="6 7">
    <name type="scientific">Gordonia rhizosphera NBRC 16068</name>
    <dbReference type="NCBI Taxonomy" id="1108045"/>
    <lineage>
        <taxon>Bacteria</taxon>
        <taxon>Bacillati</taxon>
        <taxon>Actinomycetota</taxon>
        <taxon>Actinomycetes</taxon>
        <taxon>Mycobacteriales</taxon>
        <taxon>Gordoniaceae</taxon>
        <taxon>Gordonia</taxon>
    </lineage>
</organism>
<feature type="binding site" evidence="4">
    <location>
        <position position="58"/>
    </location>
    <ligand>
        <name>substrate</name>
    </ligand>
</feature>
<feature type="binding site" evidence="4">
    <location>
        <begin position="9"/>
        <end position="13"/>
    </location>
    <ligand>
        <name>ATP</name>
        <dbReference type="ChEBI" id="CHEBI:30616"/>
    </ligand>
</feature>
<keyword evidence="2 4" id="KW-0547">Nucleotide-binding</keyword>
<dbReference type="STRING" id="1108045.GORHZ_200_00410"/>
<evidence type="ECO:0000313" key="7">
    <source>
        <dbReference type="Proteomes" id="UP000008363"/>
    </source>
</evidence>
<dbReference type="PANTHER" id="PTHR23407">
    <property type="entry name" value="ATPASE INHIBITOR/5-FORMYLTETRAHYDROFOLATE CYCLO-LIGASE"/>
    <property type="match status" value="1"/>
</dbReference>
<dbReference type="EC" id="6.3.3.2" evidence="5"/>
<keyword evidence="3 4" id="KW-0067">ATP-binding</keyword>
<dbReference type="NCBIfam" id="TIGR02727">
    <property type="entry name" value="MTHFS_bact"/>
    <property type="match status" value="1"/>
</dbReference>
<dbReference type="PANTHER" id="PTHR23407:SF1">
    <property type="entry name" value="5-FORMYLTETRAHYDROFOLATE CYCLO-LIGASE"/>
    <property type="match status" value="1"/>
</dbReference>